<sequence length="154" mass="16487">MHLRTVGSGSLPNMKGQNKISTPNRKFKLVKAHMVPKPSCYTSNENAKMLKNQFQSFKAFYSVEILFYFLIKRRTWIMWSELLAAWNYIGALHLDLLAVDGGALDSLAGALAVVAGLLSTVAVGGDDVALAAAAAGEDVVVVAVAAMQNQFVGG</sequence>
<proteinExistence type="predicted"/>
<dbReference type="OrthoDB" id="10401078at2759"/>
<gene>
    <name evidence="1" type="ORF">TorRG33x02_162250</name>
</gene>
<comment type="caution">
    <text evidence="1">The sequence shown here is derived from an EMBL/GenBank/DDBJ whole genome shotgun (WGS) entry which is preliminary data.</text>
</comment>
<protein>
    <submittedName>
        <fullName evidence="1">Uncharacterized protein</fullName>
    </submittedName>
</protein>
<evidence type="ECO:0000313" key="1">
    <source>
        <dbReference type="EMBL" id="PON88023.1"/>
    </source>
</evidence>
<dbReference type="Proteomes" id="UP000237000">
    <property type="component" value="Unassembled WGS sequence"/>
</dbReference>
<dbReference type="AlphaFoldDB" id="A0A2P5ER58"/>
<organism evidence="1 2">
    <name type="scientific">Trema orientale</name>
    <name type="common">Charcoal tree</name>
    <name type="synonym">Celtis orientalis</name>
    <dbReference type="NCBI Taxonomy" id="63057"/>
    <lineage>
        <taxon>Eukaryota</taxon>
        <taxon>Viridiplantae</taxon>
        <taxon>Streptophyta</taxon>
        <taxon>Embryophyta</taxon>
        <taxon>Tracheophyta</taxon>
        <taxon>Spermatophyta</taxon>
        <taxon>Magnoliopsida</taxon>
        <taxon>eudicotyledons</taxon>
        <taxon>Gunneridae</taxon>
        <taxon>Pentapetalae</taxon>
        <taxon>rosids</taxon>
        <taxon>fabids</taxon>
        <taxon>Rosales</taxon>
        <taxon>Cannabaceae</taxon>
        <taxon>Trema</taxon>
    </lineage>
</organism>
<dbReference type="InParanoid" id="A0A2P5ER58"/>
<reference evidence="2" key="1">
    <citation type="submission" date="2016-06" db="EMBL/GenBank/DDBJ databases">
        <title>Parallel loss of symbiosis genes in relatives of nitrogen-fixing non-legume Parasponia.</title>
        <authorList>
            <person name="Van Velzen R."/>
            <person name="Holmer R."/>
            <person name="Bu F."/>
            <person name="Rutten L."/>
            <person name="Van Zeijl A."/>
            <person name="Liu W."/>
            <person name="Santuari L."/>
            <person name="Cao Q."/>
            <person name="Sharma T."/>
            <person name="Shen D."/>
            <person name="Roswanjaya Y."/>
            <person name="Wardhani T."/>
            <person name="Kalhor M.S."/>
            <person name="Jansen J."/>
            <person name="Van den Hoogen J."/>
            <person name="Gungor B."/>
            <person name="Hartog M."/>
            <person name="Hontelez J."/>
            <person name="Verver J."/>
            <person name="Yang W.-C."/>
            <person name="Schijlen E."/>
            <person name="Repin R."/>
            <person name="Schilthuizen M."/>
            <person name="Schranz E."/>
            <person name="Heidstra R."/>
            <person name="Miyata K."/>
            <person name="Fedorova E."/>
            <person name="Kohlen W."/>
            <person name="Bisseling T."/>
            <person name="Smit S."/>
            <person name="Geurts R."/>
        </authorList>
    </citation>
    <scope>NUCLEOTIDE SEQUENCE [LARGE SCALE GENOMIC DNA]</scope>
    <source>
        <strain evidence="2">cv. RG33-2</strain>
    </source>
</reference>
<keyword evidence="2" id="KW-1185">Reference proteome</keyword>
<accession>A0A2P5ER58</accession>
<name>A0A2P5ER58_TREOI</name>
<dbReference type="EMBL" id="JXTC01000110">
    <property type="protein sequence ID" value="PON88023.1"/>
    <property type="molecule type" value="Genomic_DNA"/>
</dbReference>
<evidence type="ECO:0000313" key="2">
    <source>
        <dbReference type="Proteomes" id="UP000237000"/>
    </source>
</evidence>